<evidence type="ECO:0000256" key="7">
    <source>
        <dbReference type="ARBA" id="ARBA00022989"/>
    </source>
</evidence>
<dbReference type="InterPro" id="IPR044677">
    <property type="entry name" value="SLC25A3/Pic2/Mir1-like"/>
</dbReference>
<dbReference type="InterPro" id="IPR023395">
    <property type="entry name" value="MCP_dom_sf"/>
</dbReference>
<evidence type="ECO:0000256" key="13">
    <source>
        <dbReference type="SAM" id="Phobius"/>
    </source>
</evidence>
<evidence type="ECO:0000256" key="12">
    <source>
        <dbReference type="SAM" id="MobiDB-lite"/>
    </source>
</evidence>
<evidence type="ECO:0000256" key="1">
    <source>
        <dbReference type="ARBA" id="ARBA00004448"/>
    </source>
</evidence>
<evidence type="ECO:0000256" key="11">
    <source>
        <dbReference type="RuleBase" id="RU000488"/>
    </source>
</evidence>
<keyword evidence="6" id="KW-0999">Mitochondrion inner membrane</keyword>
<dbReference type="PROSITE" id="PS50920">
    <property type="entry name" value="SOLCAR"/>
    <property type="match status" value="3"/>
</dbReference>
<organism evidence="14">
    <name type="scientific">Pseudo-nitzschia australis</name>
    <dbReference type="NCBI Taxonomy" id="44445"/>
    <lineage>
        <taxon>Eukaryota</taxon>
        <taxon>Sar</taxon>
        <taxon>Stramenopiles</taxon>
        <taxon>Ochrophyta</taxon>
        <taxon>Bacillariophyta</taxon>
        <taxon>Bacillariophyceae</taxon>
        <taxon>Bacillariophycidae</taxon>
        <taxon>Bacillariales</taxon>
        <taxon>Bacillariaceae</taxon>
        <taxon>Pseudo-nitzschia</taxon>
    </lineage>
</organism>
<comment type="subcellular location">
    <subcellularLocation>
        <location evidence="1">Mitochondrion inner membrane</location>
        <topology evidence="1">Multi-pass membrane protein</topology>
    </subcellularLocation>
</comment>
<dbReference type="GO" id="GO:0005743">
    <property type="term" value="C:mitochondrial inner membrane"/>
    <property type="evidence" value="ECO:0007669"/>
    <property type="project" value="UniProtKB-SubCell"/>
</dbReference>
<dbReference type="GO" id="GO:1990547">
    <property type="term" value="P:mitochondrial phosphate ion transmembrane transport"/>
    <property type="evidence" value="ECO:0007669"/>
    <property type="project" value="InterPro"/>
</dbReference>
<evidence type="ECO:0000256" key="5">
    <source>
        <dbReference type="ARBA" id="ARBA00022737"/>
    </source>
</evidence>
<feature type="repeat" description="Solcar" evidence="10">
    <location>
        <begin position="167"/>
        <end position="252"/>
    </location>
</feature>
<dbReference type="GO" id="GO:0005315">
    <property type="term" value="F:phosphate transmembrane transporter activity"/>
    <property type="evidence" value="ECO:0007669"/>
    <property type="project" value="InterPro"/>
</dbReference>
<keyword evidence="7 13" id="KW-1133">Transmembrane helix</keyword>
<keyword evidence="5" id="KW-0677">Repeat</keyword>
<dbReference type="Pfam" id="PF00153">
    <property type="entry name" value="Mito_carr"/>
    <property type="match status" value="3"/>
</dbReference>
<evidence type="ECO:0000256" key="4">
    <source>
        <dbReference type="ARBA" id="ARBA00022692"/>
    </source>
</evidence>
<feature type="repeat" description="Solcar" evidence="10">
    <location>
        <begin position="271"/>
        <end position="361"/>
    </location>
</feature>
<feature type="region of interest" description="Disordered" evidence="12">
    <location>
        <begin position="1"/>
        <end position="21"/>
    </location>
</feature>
<proteinExistence type="inferred from homology"/>
<evidence type="ECO:0000256" key="9">
    <source>
        <dbReference type="ARBA" id="ARBA00023136"/>
    </source>
</evidence>
<keyword evidence="9 10" id="KW-0472">Membrane</keyword>
<keyword evidence="8" id="KW-0496">Mitochondrion</keyword>
<evidence type="ECO:0000313" key="14">
    <source>
        <dbReference type="EMBL" id="CAE0720591.1"/>
    </source>
</evidence>
<protein>
    <submittedName>
        <fullName evidence="14">Uncharacterized protein</fullName>
    </submittedName>
</protein>
<dbReference type="PANTHER" id="PTHR45671">
    <property type="entry name" value="SOLUTE CARRIER FAMILY 25 (MITOCHONDRIAL CARRIER PHOSPHATE CARRIER), MEMBER 3, LIKE-RELATED-RELATED"/>
    <property type="match status" value="1"/>
</dbReference>
<keyword evidence="4 10" id="KW-0812">Transmembrane</keyword>
<dbReference type="Gene3D" id="1.50.40.10">
    <property type="entry name" value="Mitochondrial carrier domain"/>
    <property type="match status" value="1"/>
</dbReference>
<gene>
    <name evidence="14" type="ORF">PAUS00366_LOCUS13345</name>
</gene>
<evidence type="ECO:0000256" key="2">
    <source>
        <dbReference type="ARBA" id="ARBA00006375"/>
    </source>
</evidence>
<sequence>MNSTATPQQQQQQQQRRRRRAGFSVVKRSLALAATTLAALAAIATPSVFVSVSAAPSSSSGNPLAILKRMDYRYFVAGGTCAAFSHGITTPIDVVKTKLQADPKKFEGKGLVSATLQICRDKEEGGPTALLNGLGPTVLGYGIEGAMKFGAYEVMKPILLSVLGESRKVTAFILSSILAGSIAAVLLVPMESLRIKQVTDPSYKDDTILSGLPRIVRDDGFWIMMSGVWAMLAKQVPYTFGKQVSFDLVAKFLYSVTEKLSGDGVLSKTQRKWIVTLLSAFFASIAACLCSQPGDMILTETYSTSDNGDTSSKPGKFSAVVRGMYQTGGVLEFFRGTQARLVHVGMIITSQLMVYDLVKQLLGLPATGSH</sequence>
<evidence type="ECO:0000256" key="6">
    <source>
        <dbReference type="ARBA" id="ARBA00022792"/>
    </source>
</evidence>
<comment type="similarity">
    <text evidence="2 11">Belongs to the mitochondrial carrier (TC 2.A.29) family.</text>
</comment>
<dbReference type="PANTHER" id="PTHR45671:SF12">
    <property type="entry name" value="MITOCHONDRIAL PHOSPHATE CARRIER PROTEIN"/>
    <property type="match status" value="1"/>
</dbReference>
<keyword evidence="3 11" id="KW-0813">Transport</keyword>
<feature type="repeat" description="Solcar" evidence="10">
    <location>
        <begin position="69"/>
        <end position="158"/>
    </location>
</feature>
<dbReference type="AlphaFoldDB" id="A0A7S4AN13"/>
<evidence type="ECO:0000256" key="10">
    <source>
        <dbReference type="PROSITE-ProRule" id="PRU00282"/>
    </source>
</evidence>
<reference evidence="14" key="1">
    <citation type="submission" date="2021-01" db="EMBL/GenBank/DDBJ databases">
        <authorList>
            <person name="Corre E."/>
            <person name="Pelletier E."/>
            <person name="Niang G."/>
            <person name="Scheremetjew M."/>
            <person name="Finn R."/>
            <person name="Kale V."/>
            <person name="Holt S."/>
            <person name="Cochrane G."/>
            <person name="Meng A."/>
            <person name="Brown T."/>
            <person name="Cohen L."/>
        </authorList>
    </citation>
    <scope>NUCLEOTIDE SEQUENCE</scope>
    <source>
        <strain evidence="14">10249 10 AB</strain>
    </source>
</reference>
<evidence type="ECO:0000256" key="8">
    <source>
        <dbReference type="ARBA" id="ARBA00023128"/>
    </source>
</evidence>
<name>A0A7S4AN13_9STRA</name>
<feature type="transmembrane region" description="Helical" evidence="13">
    <location>
        <begin position="169"/>
        <end position="188"/>
    </location>
</feature>
<dbReference type="EMBL" id="HBIX01018706">
    <property type="protein sequence ID" value="CAE0720591.1"/>
    <property type="molecule type" value="Transcribed_RNA"/>
</dbReference>
<dbReference type="InterPro" id="IPR018108">
    <property type="entry name" value="MCP_transmembrane"/>
</dbReference>
<evidence type="ECO:0000256" key="3">
    <source>
        <dbReference type="ARBA" id="ARBA00022448"/>
    </source>
</evidence>
<accession>A0A7S4AN13</accession>
<dbReference type="SUPFAM" id="SSF103506">
    <property type="entry name" value="Mitochondrial carrier"/>
    <property type="match status" value="1"/>
</dbReference>